<evidence type="ECO:0000313" key="3">
    <source>
        <dbReference type="Proteomes" id="UP001151081"/>
    </source>
</evidence>
<comment type="caution">
    <text evidence="2">The sequence shown here is derived from an EMBL/GenBank/DDBJ whole genome shotgun (WGS) entry which is preliminary data.</text>
</comment>
<gene>
    <name evidence="2" type="ORF">KEG57_52635</name>
</gene>
<keyword evidence="1" id="KW-0732">Signal</keyword>
<protein>
    <recommendedName>
        <fullName evidence="4">Lipoprotein</fullName>
    </recommendedName>
</protein>
<evidence type="ECO:0008006" key="4">
    <source>
        <dbReference type="Google" id="ProtNLM"/>
    </source>
</evidence>
<dbReference type="PROSITE" id="PS51257">
    <property type="entry name" value="PROKAR_LIPOPROTEIN"/>
    <property type="match status" value="1"/>
</dbReference>
<name>A0A9X3XGS7_9BACT</name>
<accession>A0A9X3XGS7</accession>
<reference evidence="2 3" key="1">
    <citation type="submission" date="2021-04" db="EMBL/GenBank/DDBJ databases">
        <title>Genome analysis of Polyangium sp.</title>
        <authorList>
            <person name="Li Y."/>
            <person name="Wang J."/>
        </authorList>
    </citation>
    <scope>NUCLEOTIDE SEQUENCE [LARGE SCALE GENOMIC DNA]</scope>
    <source>
        <strain evidence="2 3">SDU14</strain>
    </source>
</reference>
<dbReference type="AlphaFoldDB" id="A0A9X3XGS7"/>
<feature type="signal peptide" evidence="1">
    <location>
        <begin position="1"/>
        <end position="19"/>
    </location>
</feature>
<dbReference type="RefSeq" id="WP_272428989.1">
    <property type="nucleotide sequence ID" value="NZ_JAGTJJ010000101.1"/>
</dbReference>
<dbReference type="EMBL" id="JAGTJJ010000101">
    <property type="protein sequence ID" value="MDC3989220.1"/>
    <property type="molecule type" value="Genomic_DNA"/>
</dbReference>
<proteinExistence type="predicted"/>
<feature type="chain" id="PRO_5040889128" description="Lipoprotein" evidence="1">
    <location>
        <begin position="20"/>
        <end position="210"/>
    </location>
</feature>
<sequence>MKTSYIAIAALSLASLATACAPAVTVEQELGQGEQTVLQGGGTCGDVELHVVGIYDPYSAATNVQGPASVHIDRPGSVVLFLSSYSAADWTVTTGPETDLVAVYAHGYEAQTVQAPDGVEATVFASESGAEFLGCGYAFPDQDPTSGCETPELLAGIEGFLGLPVTSFHGCYAASDFTIGADLSSSSNCAVDMGYAHTSFVSAGCTDDTE</sequence>
<evidence type="ECO:0000313" key="2">
    <source>
        <dbReference type="EMBL" id="MDC3989220.1"/>
    </source>
</evidence>
<evidence type="ECO:0000256" key="1">
    <source>
        <dbReference type="SAM" id="SignalP"/>
    </source>
</evidence>
<organism evidence="2 3">
    <name type="scientific">Polyangium jinanense</name>
    <dbReference type="NCBI Taxonomy" id="2829994"/>
    <lineage>
        <taxon>Bacteria</taxon>
        <taxon>Pseudomonadati</taxon>
        <taxon>Myxococcota</taxon>
        <taxon>Polyangia</taxon>
        <taxon>Polyangiales</taxon>
        <taxon>Polyangiaceae</taxon>
        <taxon>Polyangium</taxon>
    </lineage>
</organism>
<dbReference type="Proteomes" id="UP001151081">
    <property type="component" value="Unassembled WGS sequence"/>
</dbReference>
<keyword evidence="3" id="KW-1185">Reference proteome</keyword>